<proteinExistence type="predicted"/>
<name>A0A4Q7YW36_9BACT</name>
<evidence type="ECO:0000256" key="1">
    <source>
        <dbReference type="SAM" id="MobiDB-lite"/>
    </source>
</evidence>
<feature type="region of interest" description="Disordered" evidence="1">
    <location>
        <begin position="26"/>
        <end position="56"/>
    </location>
</feature>
<keyword evidence="2" id="KW-0732">Signal</keyword>
<feature type="compositionally biased region" description="Basic and acidic residues" evidence="1">
    <location>
        <begin position="101"/>
        <end position="112"/>
    </location>
</feature>
<dbReference type="AlphaFoldDB" id="A0A4Q7YW36"/>
<evidence type="ECO:0008006" key="5">
    <source>
        <dbReference type="Google" id="ProtNLM"/>
    </source>
</evidence>
<gene>
    <name evidence="3" type="ORF">BDD14_3560</name>
</gene>
<feature type="chain" id="PRO_5020762683" description="YmgG-like glycine-zipper protein" evidence="2">
    <location>
        <begin position="26"/>
        <end position="112"/>
    </location>
</feature>
<comment type="caution">
    <text evidence="3">The sequence shown here is derived from an EMBL/GenBank/DDBJ whole genome shotgun (WGS) entry which is preliminary data.</text>
</comment>
<keyword evidence="4" id="KW-1185">Reference proteome</keyword>
<organism evidence="3 4">
    <name type="scientific">Edaphobacter modestus</name>
    <dbReference type="NCBI Taxonomy" id="388466"/>
    <lineage>
        <taxon>Bacteria</taxon>
        <taxon>Pseudomonadati</taxon>
        <taxon>Acidobacteriota</taxon>
        <taxon>Terriglobia</taxon>
        <taxon>Terriglobales</taxon>
        <taxon>Acidobacteriaceae</taxon>
        <taxon>Edaphobacter</taxon>
    </lineage>
</organism>
<dbReference type="RefSeq" id="WP_130419836.1">
    <property type="nucleotide sequence ID" value="NZ_SHKW01000001.1"/>
</dbReference>
<reference evidence="3 4" key="1">
    <citation type="submission" date="2019-02" db="EMBL/GenBank/DDBJ databases">
        <title>Genomic Encyclopedia of Archaeal and Bacterial Type Strains, Phase II (KMG-II): from individual species to whole genera.</title>
        <authorList>
            <person name="Goeker M."/>
        </authorList>
    </citation>
    <scope>NUCLEOTIDE SEQUENCE [LARGE SCALE GENOMIC DNA]</scope>
    <source>
        <strain evidence="3 4">DSM 18101</strain>
    </source>
</reference>
<dbReference type="Proteomes" id="UP000292958">
    <property type="component" value="Unassembled WGS sequence"/>
</dbReference>
<evidence type="ECO:0000256" key="2">
    <source>
        <dbReference type="SAM" id="SignalP"/>
    </source>
</evidence>
<sequence length="112" mass="11351">MNLNRIVGVAVLSSIMSVPATLAYAGPQETSQAAHDRAEREQTEKDHRKHTGAKVVGGTAAGGAVVGALAGGGKGALIGGAAGAGAGAIANKVRKDKAVKKREQQEQREDPR</sequence>
<dbReference type="EMBL" id="SHKW01000001">
    <property type="protein sequence ID" value="RZU42017.1"/>
    <property type="molecule type" value="Genomic_DNA"/>
</dbReference>
<evidence type="ECO:0000313" key="3">
    <source>
        <dbReference type="EMBL" id="RZU42017.1"/>
    </source>
</evidence>
<evidence type="ECO:0000313" key="4">
    <source>
        <dbReference type="Proteomes" id="UP000292958"/>
    </source>
</evidence>
<feature type="signal peptide" evidence="2">
    <location>
        <begin position="1"/>
        <end position="25"/>
    </location>
</feature>
<protein>
    <recommendedName>
        <fullName evidence="5">YmgG-like glycine-zipper protein</fullName>
    </recommendedName>
</protein>
<accession>A0A4Q7YW36</accession>
<feature type="compositionally biased region" description="Basic and acidic residues" evidence="1">
    <location>
        <begin position="34"/>
        <end position="46"/>
    </location>
</feature>
<feature type="region of interest" description="Disordered" evidence="1">
    <location>
        <begin position="89"/>
        <end position="112"/>
    </location>
</feature>
<dbReference type="OrthoDB" id="9946361at2"/>